<sequence length="222" mass="23880">MLRVLGIDACRAGWVAVELHDGAFAGAYLGLRLDELLTPADAVGIDIPLGFLETGWREADTRAAQRLGPRRSSVFRVPPRAVWQRAPYAAANALCRELTGAGLSVQAYGLRPKVLEANTWFDAGRYPLYEVHPEVSFAGLAGTTLAYPKHTWAGAHLRRRLLAAGGIDLPDELGDAGRAGPDDVLDAAAAAWSAHRIATGRGVALPDPPQLNERGQRLAIWY</sequence>
<reference evidence="1 2" key="1">
    <citation type="submission" date="2020-03" db="EMBL/GenBank/DDBJ databases">
        <title>WGS of the type strain of Planosporangium spp.</title>
        <authorList>
            <person name="Thawai C."/>
        </authorList>
    </citation>
    <scope>NUCLEOTIDE SEQUENCE [LARGE SCALE GENOMIC DNA]</scope>
    <source>
        <strain evidence="1 2">TBRC 5610</strain>
    </source>
</reference>
<proteinExistence type="predicted"/>
<gene>
    <name evidence="1" type="ORF">HC031_18065</name>
</gene>
<keyword evidence="2" id="KW-1185">Reference proteome</keyword>
<dbReference type="RefSeq" id="WP_167926513.1">
    <property type="nucleotide sequence ID" value="NZ_JAATVY010000012.1"/>
</dbReference>
<name>A0ABX0XZU7_9ACTN</name>
<protein>
    <submittedName>
        <fullName evidence="1">DUF429 domain-containing protein</fullName>
    </submittedName>
</protein>
<accession>A0ABX0XZU7</accession>
<organism evidence="1 2">
    <name type="scientific">Planosporangium thailandense</name>
    <dbReference type="NCBI Taxonomy" id="765197"/>
    <lineage>
        <taxon>Bacteria</taxon>
        <taxon>Bacillati</taxon>
        <taxon>Actinomycetota</taxon>
        <taxon>Actinomycetes</taxon>
        <taxon>Micromonosporales</taxon>
        <taxon>Micromonosporaceae</taxon>
        <taxon>Planosporangium</taxon>
    </lineage>
</organism>
<dbReference type="InterPro" id="IPR007362">
    <property type="entry name" value="DUF429"/>
</dbReference>
<dbReference type="EMBL" id="JAATVY010000012">
    <property type="protein sequence ID" value="NJC71610.1"/>
    <property type="molecule type" value="Genomic_DNA"/>
</dbReference>
<evidence type="ECO:0000313" key="2">
    <source>
        <dbReference type="Proteomes" id="UP000722989"/>
    </source>
</evidence>
<dbReference type="Pfam" id="PF04250">
    <property type="entry name" value="DUF429"/>
    <property type="match status" value="1"/>
</dbReference>
<evidence type="ECO:0000313" key="1">
    <source>
        <dbReference type="EMBL" id="NJC71610.1"/>
    </source>
</evidence>
<comment type="caution">
    <text evidence="1">The sequence shown here is derived from an EMBL/GenBank/DDBJ whole genome shotgun (WGS) entry which is preliminary data.</text>
</comment>
<dbReference type="Proteomes" id="UP000722989">
    <property type="component" value="Unassembled WGS sequence"/>
</dbReference>